<dbReference type="NCBIfam" id="TIGR00125">
    <property type="entry name" value="cyt_tran_rel"/>
    <property type="match status" value="1"/>
</dbReference>
<dbReference type="RefSeq" id="WP_281144475.1">
    <property type="nucleotide sequence ID" value="NZ_CP123967.1"/>
</dbReference>
<keyword evidence="5" id="KW-1185">Reference proteome</keyword>
<name>A0ABY8PW76_9ACTN</name>
<feature type="domain" description="Cytidyltransferase-like" evidence="3">
    <location>
        <begin position="16"/>
        <end position="141"/>
    </location>
</feature>
<dbReference type="GO" id="GO:0016779">
    <property type="term" value="F:nucleotidyltransferase activity"/>
    <property type="evidence" value="ECO:0007669"/>
    <property type="project" value="UniProtKB-KW"/>
</dbReference>
<dbReference type="InterPro" id="IPR014729">
    <property type="entry name" value="Rossmann-like_a/b/a_fold"/>
</dbReference>
<proteinExistence type="predicted"/>
<reference evidence="4 5" key="1">
    <citation type="journal article" date="2008" name="Int. J. Syst. Evol. Microbiol.">
        <title>Tessaracoccus flavescens sp. nov., isolated from marine sediment.</title>
        <authorList>
            <person name="Lee D.W."/>
            <person name="Lee S.D."/>
        </authorList>
    </citation>
    <scope>NUCLEOTIDE SEQUENCE [LARGE SCALE GENOMIC DNA]</scope>
    <source>
        <strain evidence="4 5">T21</strain>
    </source>
</reference>
<dbReference type="PANTHER" id="PTHR43793:SF1">
    <property type="entry name" value="FAD SYNTHASE"/>
    <property type="match status" value="1"/>
</dbReference>
<dbReference type="PANTHER" id="PTHR43793">
    <property type="entry name" value="FAD SYNTHASE"/>
    <property type="match status" value="1"/>
</dbReference>
<dbReference type="Proteomes" id="UP001244136">
    <property type="component" value="Chromosome"/>
</dbReference>
<keyword evidence="2 4" id="KW-0548">Nucleotidyltransferase</keyword>
<protein>
    <submittedName>
        <fullName evidence="4">Adenylyltransferase/cytidyltransferase family protein</fullName>
    </submittedName>
</protein>
<keyword evidence="1" id="KW-0808">Transferase</keyword>
<dbReference type="Gene3D" id="3.40.50.620">
    <property type="entry name" value="HUPs"/>
    <property type="match status" value="1"/>
</dbReference>
<evidence type="ECO:0000256" key="2">
    <source>
        <dbReference type="ARBA" id="ARBA00022695"/>
    </source>
</evidence>
<dbReference type="InterPro" id="IPR050385">
    <property type="entry name" value="Archaeal_FAD_synthase"/>
</dbReference>
<gene>
    <name evidence="4" type="ORF">QH948_11305</name>
</gene>
<organism evidence="4 5">
    <name type="scientific">Tessaracoccus lacteus</name>
    <dbReference type="NCBI Taxonomy" id="3041766"/>
    <lineage>
        <taxon>Bacteria</taxon>
        <taxon>Bacillati</taxon>
        <taxon>Actinomycetota</taxon>
        <taxon>Actinomycetes</taxon>
        <taxon>Propionibacteriales</taxon>
        <taxon>Propionibacteriaceae</taxon>
        <taxon>Tessaracoccus</taxon>
    </lineage>
</organism>
<dbReference type="EMBL" id="CP123967">
    <property type="protein sequence ID" value="WGT46714.1"/>
    <property type="molecule type" value="Genomic_DNA"/>
</dbReference>
<sequence>MNLSVVGDGPRIVGYVPGGWDMFHVGHLNILSHARKHCDVLIVGAVTDEALEEMKGRRPIIPLAERMAILEALSMVDKVVVDTSSDKVKVWEQVHFDVLFKGDDWKGTSKGERLEKAMAGVGVRVIYFPYTRSTSSTQLRAALGERLG</sequence>
<accession>A0ABY8PW76</accession>
<evidence type="ECO:0000256" key="1">
    <source>
        <dbReference type="ARBA" id="ARBA00022679"/>
    </source>
</evidence>
<dbReference type="SUPFAM" id="SSF52374">
    <property type="entry name" value="Nucleotidylyl transferase"/>
    <property type="match status" value="1"/>
</dbReference>
<evidence type="ECO:0000313" key="5">
    <source>
        <dbReference type="Proteomes" id="UP001244136"/>
    </source>
</evidence>
<evidence type="ECO:0000259" key="3">
    <source>
        <dbReference type="Pfam" id="PF01467"/>
    </source>
</evidence>
<dbReference type="InterPro" id="IPR004821">
    <property type="entry name" value="Cyt_trans-like"/>
</dbReference>
<dbReference type="Pfam" id="PF01467">
    <property type="entry name" value="CTP_transf_like"/>
    <property type="match status" value="1"/>
</dbReference>
<evidence type="ECO:0000313" key="4">
    <source>
        <dbReference type="EMBL" id="WGT46714.1"/>
    </source>
</evidence>